<reference evidence="1 2" key="1">
    <citation type="journal article" date="2023" name="Life. Sci Alliance">
        <title>Evolutionary insights into 3D genome organization and epigenetic landscape of Vigna mungo.</title>
        <authorList>
            <person name="Junaid A."/>
            <person name="Singh B."/>
            <person name="Bhatia S."/>
        </authorList>
    </citation>
    <scope>NUCLEOTIDE SEQUENCE [LARGE SCALE GENOMIC DNA]</scope>
    <source>
        <strain evidence="1">Urdbean</strain>
    </source>
</reference>
<proteinExistence type="predicted"/>
<accession>A0AAQ3RU60</accession>
<dbReference type="EMBL" id="CP144695">
    <property type="protein sequence ID" value="WVZ05313.1"/>
    <property type="molecule type" value="Genomic_DNA"/>
</dbReference>
<keyword evidence="2" id="KW-1185">Reference proteome</keyword>
<organism evidence="1 2">
    <name type="scientific">Vigna mungo</name>
    <name type="common">Black gram</name>
    <name type="synonym">Phaseolus mungo</name>
    <dbReference type="NCBI Taxonomy" id="3915"/>
    <lineage>
        <taxon>Eukaryota</taxon>
        <taxon>Viridiplantae</taxon>
        <taxon>Streptophyta</taxon>
        <taxon>Embryophyta</taxon>
        <taxon>Tracheophyta</taxon>
        <taxon>Spermatophyta</taxon>
        <taxon>Magnoliopsida</taxon>
        <taxon>eudicotyledons</taxon>
        <taxon>Gunneridae</taxon>
        <taxon>Pentapetalae</taxon>
        <taxon>rosids</taxon>
        <taxon>fabids</taxon>
        <taxon>Fabales</taxon>
        <taxon>Fabaceae</taxon>
        <taxon>Papilionoideae</taxon>
        <taxon>50 kb inversion clade</taxon>
        <taxon>NPAAA clade</taxon>
        <taxon>indigoferoid/millettioid clade</taxon>
        <taxon>Phaseoleae</taxon>
        <taxon>Vigna</taxon>
    </lineage>
</organism>
<gene>
    <name evidence="1" type="ORF">V8G54_018659</name>
</gene>
<evidence type="ECO:0000313" key="1">
    <source>
        <dbReference type="EMBL" id="WVZ05313.1"/>
    </source>
</evidence>
<evidence type="ECO:0000313" key="2">
    <source>
        <dbReference type="Proteomes" id="UP001374535"/>
    </source>
</evidence>
<name>A0AAQ3RU60_VIGMU</name>
<protein>
    <submittedName>
        <fullName evidence="1">Uncharacterized protein</fullName>
    </submittedName>
</protein>
<dbReference type="AlphaFoldDB" id="A0AAQ3RU60"/>
<sequence>MFLRNSFFAKPITFFPELRPQVPTLVHQVFLCSEFEFSISIFKYHHRYVGCFDFCHCFRIFSFSSTIIHFSLLRLNIRIGPSKHDLFSFAIMTRPVGLCWPIPAAAELSTRSMGLYFFLNWI</sequence>
<dbReference type="Proteomes" id="UP001374535">
    <property type="component" value="Chromosome 6"/>
</dbReference>